<dbReference type="InterPro" id="IPR000845">
    <property type="entry name" value="Nucleoside_phosphorylase_d"/>
</dbReference>
<dbReference type="Proteomes" id="UP000050909">
    <property type="component" value="Unassembled WGS sequence"/>
</dbReference>
<dbReference type="GO" id="GO:0009116">
    <property type="term" value="P:nucleoside metabolic process"/>
    <property type="evidence" value="ECO:0007669"/>
    <property type="project" value="InterPro"/>
</dbReference>
<protein>
    <submittedName>
        <fullName evidence="2">Phosphorylase</fullName>
    </submittedName>
</protein>
<dbReference type="Gene3D" id="3.40.50.1580">
    <property type="entry name" value="Nucleoside phosphorylase domain"/>
    <property type="match status" value="1"/>
</dbReference>
<dbReference type="SUPFAM" id="SSF53167">
    <property type="entry name" value="Purine and uridine phosphorylases"/>
    <property type="match status" value="1"/>
</dbReference>
<dbReference type="Pfam" id="PF01048">
    <property type="entry name" value="PNP_UDP_1"/>
    <property type="match status" value="1"/>
</dbReference>
<organism evidence="2 3">
    <name type="scientific">Amylolactobacillus amylotrophicus DSM 20534</name>
    <dbReference type="NCBI Taxonomy" id="1423722"/>
    <lineage>
        <taxon>Bacteria</taxon>
        <taxon>Bacillati</taxon>
        <taxon>Bacillota</taxon>
        <taxon>Bacilli</taxon>
        <taxon>Lactobacillales</taxon>
        <taxon>Lactobacillaceae</taxon>
        <taxon>Amylolactobacillus</taxon>
    </lineage>
</organism>
<name>A0A0R1H2H2_9LACO</name>
<evidence type="ECO:0000313" key="2">
    <source>
        <dbReference type="EMBL" id="KRK37937.1"/>
    </source>
</evidence>
<dbReference type="InterPro" id="IPR035994">
    <property type="entry name" value="Nucleoside_phosphorylase_sf"/>
</dbReference>
<dbReference type="GO" id="GO:0003824">
    <property type="term" value="F:catalytic activity"/>
    <property type="evidence" value="ECO:0007669"/>
    <property type="project" value="InterPro"/>
</dbReference>
<comment type="caution">
    <text evidence="2">The sequence shown here is derived from an EMBL/GenBank/DDBJ whole genome shotgun (WGS) entry which is preliminary data.</text>
</comment>
<evidence type="ECO:0000313" key="3">
    <source>
        <dbReference type="Proteomes" id="UP000050909"/>
    </source>
</evidence>
<accession>A0A0R1H2H2</accession>
<feature type="domain" description="Nucleoside phosphorylase" evidence="1">
    <location>
        <begin position="5"/>
        <end position="134"/>
    </location>
</feature>
<dbReference type="PATRIC" id="fig|1423722.3.peg.720"/>
<dbReference type="EMBL" id="AZCV01000002">
    <property type="protein sequence ID" value="KRK37937.1"/>
    <property type="molecule type" value="Genomic_DNA"/>
</dbReference>
<proteinExistence type="predicted"/>
<dbReference type="CDD" id="cd09007">
    <property type="entry name" value="NP-I_spr0068"/>
    <property type="match status" value="1"/>
</dbReference>
<reference evidence="2 3" key="1">
    <citation type="journal article" date="2015" name="Genome Announc.">
        <title>Expanding the biotechnology potential of lactobacilli through comparative genomics of 213 strains and associated genera.</title>
        <authorList>
            <person name="Sun Z."/>
            <person name="Harris H.M."/>
            <person name="McCann A."/>
            <person name="Guo C."/>
            <person name="Argimon S."/>
            <person name="Zhang W."/>
            <person name="Yang X."/>
            <person name="Jeffery I.B."/>
            <person name="Cooney J.C."/>
            <person name="Kagawa T.F."/>
            <person name="Liu W."/>
            <person name="Song Y."/>
            <person name="Salvetti E."/>
            <person name="Wrobel A."/>
            <person name="Rasinkangas P."/>
            <person name="Parkhill J."/>
            <person name="Rea M.C."/>
            <person name="O'Sullivan O."/>
            <person name="Ritari J."/>
            <person name="Douillard F.P."/>
            <person name="Paul Ross R."/>
            <person name="Yang R."/>
            <person name="Briner A.E."/>
            <person name="Felis G.E."/>
            <person name="de Vos W.M."/>
            <person name="Barrangou R."/>
            <person name="Klaenhammer T.R."/>
            <person name="Caufield P.W."/>
            <person name="Cui Y."/>
            <person name="Zhang H."/>
            <person name="O'Toole P.W."/>
        </authorList>
    </citation>
    <scope>NUCLEOTIDE SEQUENCE [LARGE SCALE GENOMIC DNA]</scope>
    <source>
        <strain evidence="2 3">DSM 20534</strain>
    </source>
</reference>
<sequence length="162" mass="18023">MLDWLISYGVEQVLAFGNAGALIDLPENAMLISIRALRDEGTSFHYIKPGQFVDLQSAFLDQIEDILNELGQTYAEITTWTTDGFFRETPRKVKEFRQLGAAMVEMECAGMAACAQFRKIDFAPILFAADSLADVLHYDYRSWGAQAHRLGLGIGAQVLAKL</sequence>
<gene>
    <name evidence="2" type="ORF">FC62_GL000704</name>
</gene>
<evidence type="ECO:0000259" key="1">
    <source>
        <dbReference type="Pfam" id="PF01048"/>
    </source>
</evidence>
<keyword evidence="3" id="KW-1185">Reference proteome</keyword>
<dbReference type="AlphaFoldDB" id="A0A0R1H2H2"/>